<gene>
    <name evidence="4" type="ORF">GCM10009858_18520</name>
</gene>
<dbReference type="EMBL" id="BAAARE010000007">
    <property type="protein sequence ID" value="GAA2481161.1"/>
    <property type="molecule type" value="Genomic_DNA"/>
</dbReference>
<dbReference type="Pfam" id="PF10996">
    <property type="entry name" value="Beta-Casp"/>
    <property type="match status" value="1"/>
</dbReference>
<evidence type="ECO:0000313" key="5">
    <source>
        <dbReference type="Proteomes" id="UP001500730"/>
    </source>
</evidence>
<evidence type="ECO:0000256" key="1">
    <source>
        <dbReference type="ARBA" id="ARBA00022801"/>
    </source>
</evidence>
<dbReference type="Gene3D" id="3.40.50.10890">
    <property type="match status" value="1"/>
</dbReference>
<dbReference type="InterPro" id="IPR022712">
    <property type="entry name" value="Beta_Casp"/>
</dbReference>
<keyword evidence="1" id="KW-0378">Hydrolase</keyword>
<reference evidence="4 5" key="1">
    <citation type="journal article" date="2019" name="Int. J. Syst. Evol. Microbiol.">
        <title>The Global Catalogue of Microorganisms (GCM) 10K type strain sequencing project: providing services to taxonomists for standard genome sequencing and annotation.</title>
        <authorList>
            <consortium name="The Broad Institute Genomics Platform"/>
            <consortium name="The Broad Institute Genome Sequencing Center for Infectious Disease"/>
            <person name="Wu L."/>
            <person name="Ma J."/>
        </authorList>
    </citation>
    <scope>NUCLEOTIDE SEQUENCE [LARGE SCALE GENOMIC DNA]</scope>
    <source>
        <strain evidence="4 5">JCM 16259</strain>
    </source>
</reference>
<dbReference type="SMART" id="SM00849">
    <property type="entry name" value="Lactamase_B"/>
    <property type="match status" value="1"/>
</dbReference>
<dbReference type="InterPro" id="IPR050698">
    <property type="entry name" value="MBL"/>
</dbReference>
<evidence type="ECO:0000259" key="3">
    <source>
        <dbReference type="SMART" id="SM01027"/>
    </source>
</evidence>
<dbReference type="Proteomes" id="UP001500730">
    <property type="component" value="Unassembled WGS sequence"/>
</dbReference>
<dbReference type="InterPro" id="IPR001279">
    <property type="entry name" value="Metallo-B-lactamas"/>
</dbReference>
<name>A0ABN3LC60_9MICO</name>
<dbReference type="Pfam" id="PF07521">
    <property type="entry name" value="RMMBL"/>
    <property type="match status" value="1"/>
</dbReference>
<comment type="caution">
    <text evidence="4">The sequence shown here is derived from an EMBL/GenBank/DDBJ whole genome shotgun (WGS) entry which is preliminary data.</text>
</comment>
<feature type="domain" description="Beta-Casp" evidence="3">
    <location>
        <begin position="278"/>
        <end position="399"/>
    </location>
</feature>
<evidence type="ECO:0000313" key="4">
    <source>
        <dbReference type="EMBL" id="GAA2481161.1"/>
    </source>
</evidence>
<proteinExistence type="predicted"/>
<dbReference type="PANTHER" id="PTHR11203:SF37">
    <property type="entry name" value="INTEGRATOR COMPLEX SUBUNIT 11"/>
    <property type="match status" value="1"/>
</dbReference>
<dbReference type="InterPro" id="IPR036866">
    <property type="entry name" value="RibonucZ/Hydroxyglut_hydro"/>
</dbReference>
<dbReference type="InterPro" id="IPR011108">
    <property type="entry name" value="RMMBL"/>
</dbReference>
<feature type="domain" description="Metallo-beta-lactamase" evidence="2">
    <location>
        <begin position="26"/>
        <end position="251"/>
    </location>
</feature>
<dbReference type="PANTHER" id="PTHR11203">
    <property type="entry name" value="CLEAVAGE AND POLYADENYLATION SPECIFICITY FACTOR FAMILY MEMBER"/>
    <property type="match status" value="1"/>
</dbReference>
<evidence type="ECO:0000259" key="2">
    <source>
        <dbReference type="SMART" id="SM00849"/>
    </source>
</evidence>
<keyword evidence="5" id="KW-1185">Reference proteome</keyword>
<dbReference type="CDD" id="cd16295">
    <property type="entry name" value="TTHA0252-CPSF-like_MBL-fold"/>
    <property type="match status" value="1"/>
</dbReference>
<dbReference type="SUPFAM" id="SSF56281">
    <property type="entry name" value="Metallo-hydrolase/oxidoreductase"/>
    <property type="match status" value="1"/>
</dbReference>
<dbReference type="SMART" id="SM01027">
    <property type="entry name" value="Beta-Casp"/>
    <property type="match status" value="1"/>
</dbReference>
<sequence>MGSHARHGRAGRAPALTFLGAAGTVTGSKFLLEGAGARLMVDCGLYQGERRWRSLNWEAPPVDPSSIDAVALTHAHLDHCGYLPALVRAGLTGPVHATAGTAALAAVILRDSAHLQEEEAEGARRGGWSKHDPPLPLYTVADADVAVAALRTVGRDAVVRVGADRAPDALEAAASERQAAGATVTFVPAGHILGSSSVLVEVDGSSVLFSGDLGRPDHPVLLPRTRPPAARTVVVESTYGDRAHPEVDPGHRVMAEAIRRTIRRGGSVVVPAFAVDRTEIVLLAIADLVESGAIPDVPVWVDSPMALAALEIYRDPAHAAEVRPEALDRLQRLAGLRTAHSAEESMRLNTPGTPCIIVSASGMATGGRVVHHLRHLLPQARNTVLLTGYQAIGTRGRDLQEGVRELKMAGRYVPVRAEVVTLDDFSVHADADELLAWIGELPQPPETVHVVHGEPAAARALADGIRDRFDCAVSVPRYGERVLLD</sequence>
<accession>A0ABN3LC60</accession>
<dbReference type="RefSeq" id="WP_344254572.1">
    <property type="nucleotide sequence ID" value="NZ_BAAARE010000007.1"/>
</dbReference>
<dbReference type="Pfam" id="PF00753">
    <property type="entry name" value="Lactamase_B"/>
    <property type="match status" value="1"/>
</dbReference>
<dbReference type="Gene3D" id="3.60.15.10">
    <property type="entry name" value="Ribonuclease Z/Hydroxyacylglutathione hydrolase-like"/>
    <property type="match status" value="1"/>
</dbReference>
<protein>
    <submittedName>
        <fullName evidence="4">MBL fold metallo-hydrolase</fullName>
    </submittedName>
</protein>
<organism evidence="4 5">
    <name type="scientific">Terrabacter carboxydivorans</name>
    <dbReference type="NCBI Taxonomy" id="619730"/>
    <lineage>
        <taxon>Bacteria</taxon>
        <taxon>Bacillati</taxon>
        <taxon>Actinomycetota</taxon>
        <taxon>Actinomycetes</taxon>
        <taxon>Micrococcales</taxon>
        <taxon>Intrasporangiaceae</taxon>
        <taxon>Terrabacter</taxon>
    </lineage>
</organism>